<dbReference type="AlphaFoldDB" id="A0A285UL81"/>
<dbReference type="Gene3D" id="3.30.420.40">
    <property type="match status" value="2"/>
</dbReference>
<evidence type="ECO:0000259" key="1">
    <source>
        <dbReference type="Pfam" id="PF01869"/>
    </source>
</evidence>
<dbReference type="PANTHER" id="PTHR43190">
    <property type="entry name" value="N-ACETYL-D-GLUCOSAMINE KINASE"/>
    <property type="match status" value="1"/>
</dbReference>
<keyword evidence="3" id="KW-1185">Reference proteome</keyword>
<accession>A0A285UL81</accession>
<name>A0A285UL81_9BACL</name>
<gene>
    <name evidence="2" type="ORF">SAMN05877842_112111</name>
</gene>
<evidence type="ECO:0000313" key="3">
    <source>
        <dbReference type="Proteomes" id="UP000219252"/>
    </source>
</evidence>
<dbReference type="InterPro" id="IPR043129">
    <property type="entry name" value="ATPase_NBD"/>
</dbReference>
<keyword evidence="2" id="KW-0808">Transferase</keyword>
<dbReference type="Proteomes" id="UP000219252">
    <property type="component" value="Unassembled WGS sequence"/>
</dbReference>
<feature type="domain" description="ATPase BadF/BadG/BcrA/BcrD type" evidence="1">
    <location>
        <begin position="10"/>
        <end position="284"/>
    </location>
</feature>
<dbReference type="SUPFAM" id="SSF53067">
    <property type="entry name" value="Actin-like ATPase domain"/>
    <property type="match status" value="2"/>
</dbReference>
<dbReference type="GO" id="GO:0016301">
    <property type="term" value="F:kinase activity"/>
    <property type="evidence" value="ECO:0007669"/>
    <property type="project" value="UniProtKB-KW"/>
</dbReference>
<dbReference type="InterPro" id="IPR052519">
    <property type="entry name" value="Euk-type_GlcNAc_Kinase"/>
</dbReference>
<keyword evidence="2" id="KW-0418">Kinase</keyword>
<dbReference type="RefSeq" id="WP_097150458.1">
    <property type="nucleotide sequence ID" value="NZ_OBQC01000012.1"/>
</dbReference>
<organism evidence="2 3">
    <name type="scientific">Ureibacillus acetophenoni</name>
    <dbReference type="NCBI Taxonomy" id="614649"/>
    <lineage>
        <taxon>Bacteria</taxon>
        <taxon>Bacillati</taxon>
        <taxon>Bacillota</taxon>
        <taxon>Bacilli</taxon>
        <taxon>Bacillales</taxon>
        <taxon>Caryophanaceae</taxon>
        <taxon>Ureibacillus</taxon>
    </lineage>
</organism>
<sequence>MDKKRIVMAIDGGATKTTLVIYSEQGQKLFEKTSTGTNYHAIGTEKVERVMTDLLLDAYKAVPYDRFEVAGFAMAGVDTERDLSTVKGIIESSFNNVPYRINTIIVENDVHSTLIGLTRENPGALLISGTGSIAYAKDGKGNIVRTGGWGHRAADEGSGYWIGQQIIRAVVRHEDGRSSKQTILKELLYETLKVNQLDEMLAWLYHPEYTNAQVASISSILNEAVKLGDETALNIANQAAVELTLLAETILQKINYSNEPFVFYLNGGILQNHSTIRDLFIQNMLTKHPNLSFKLCDDHPIQYIVNRVFLELNKKKNCSQ</sequence>
<dbReference type="EMBL" id="OBQC01000012">
    <property type="protein sequence ID" value="SOC42447.1"/>
    <property type="molecule type" value="Genomic_DNA"/>
</dbReference>
<dbReference type="CDD" id="cd24007">
    <property type="entry name" value="ASKHA_NBD_eukNAGK-like"/>
    <property type="match status" value="1"/>
</dbReference>
<evidence type="ECO:0000313" key="2">
    <source>
        <dbReference type="EMBL" id="SOC42447.1"/>
    </source>
</evidence>
<protein>
    <submittedName>
        <fullName evidence="2">N-acetylglucosamine kinase-like BadF-type ATPase</fullName>
    </submittedName>
</protein>
<dbReference type="OrthoDB" id="9772633at2"/>
<reference evidence="3" key="1">
    <citation type="submission" date="2017-08" db="EMBL/GenBank/DDBJ databases">
        <authorList>
            <person name="Varghese N."/>
            <person name="Submissions S."/>
        </authorList>
    </citation>
    <scope>NUCLEOTIDE SEQUENCE [LARGE SCALE GENOMIC DNA]</scope>
    <source>
        <strain evidence="3">JC23</strain>
    </source>
</reference>
<proteinExistence type="predicted"/>
<dbReference type="PANTHER" id="PTHR43190:SF3">
    <property type="entry name" value="N-ACETYL-D-GLUCOSAMINE KINASE"/>
    <property type="match status" value="1"/>
</dbReference>
<dbReference type="Pfam" id="PF01869">
    <property type="entry name" value="BcrAD_BadFG"/>
    <property type="match status" value="1"/>
</dbReference>
<dbReference type="InterPro" id="IPR002731">
    <property type="entry name" value="ATPase_BadF"/>
</dbReference>